<accession>A0ABY4ETC1</accession>
<feature type="transmembrane region" description="Helical" evidence="7">
    <location>
        <begin position="378"/>
        <end position="396"/>
    </location>
</feature>
<dbReference type="SUPFAM" id="SSF103473">
    <property type="entry name" value="MFS general substrate transporter"/>
    <property type="match status" value="1"/>
</dbReference>
<feature type="transmembrane region" description="Helical" evidence="7">
    <location>
        <begin position="347"/>
        <end position="372"/>
    </location>
</feature>
<feature type="transmembrane region" description="Helical" evidence="7">
    <location>
        <begin position="219"/>
        <end position="243"/>
    </location>
</feature>
<keyword evidence="9" id="KW-1185">Reference proteome</keyword>
<evidence type="ECO:0000256" key="3">
    <source>
        <dbReference type="ARBA" id="ARBA00022475"/>
    </source>
</evidence>
<evidence type="ECO:0000256" key="2">
    <source>
        <dbReference type="ARBA" id="ARBA00022448"/>
    </source>
</evidence>
<feature type="transmembrane region" description="Helical" evidence="7">
    <location>
        <begin position="46"/>
        <end position="66"/>
    </location>
</feature>
<dbReference type="RefSeq" id="WP_244715438.1">
    <property type="nucleotide sequence ID" value="NZ_CP095072.1"/>
</dbReference>
<reference evidence="8 9" key="1">
    <citation type="submission" date="2022-04" db="EMBL/GenBank/DDBJ databases">
        <title>Gracilibacillus sp. isolated from saltern.</title>
        <authorList>
            <person name="Won M."/>
            <person name="Lee C.-M."/>
            <person name="Woen H.-Y."/>
            <person name="Kwon S.-W."/>
        </authorList>
    </citation>
    <scope>NUCLEOTIDE SEQUENCE [LARGE SCALE GENOMIC DNA]</scope>
    <source>
        <strain evidence="8 9">SSWR10-1</strain>
    </source>
</reference>
<keyword evidence="4 7" id="KW-0812">Transmembrane</keyword>
<evidence type="ECO:0000256" key="6">
    <source>
        <dbReference type="ARBA" id="ARBA00023136"/>
    </source>
</evidence>
<proteinExistence type="predicted"/>
<evidence type="ECO:0000256" key="5">
    <source>
        <dbReference type="ARBA" id="ARBA00022989"/>
    </source>
</evidence>
<keyword evidence="6 7" id="KW-0472">Membrane</keyword>
<keyword evidence="2" id="KW-0813">Transport</keyword>
<evidence type="ECO:0000313" key="8">
    <source>
        <dbReference type="EMBL" id="UOQ46874.1"/>
    </source>
</evidence>
<comment type="subcellular location">
    <subcellularLocation>
        <location evidence="1">Cell membrane</location>
        <topology evidence="1">Multi-pass membrane protein</topology>
    </subcellularLocation>
</comment>
<keyword evidence="5 7" id="KW-1133">Transmembrane helix</keyword>
<dbReference type="InterPro" id="IPR010290">
    <property type="entry name" value="TM_effector"/>
</dbReference>
<feature type="transmembrane region" description="Helical" evidence="7">
    <location>
        <begin position="312"/>
        <end position="335"/>
    </location>
</feature>
<evidence type="ECO:0000313" key="9">
    <source>
        <dbReference type="Proteomes" id="UP000831782"/>
    </source>
</evidence>
<gene>
    <name evidence="8" type="ORF">MUN88_12300</name>
</gene>
<sequence length="417" mass="44935">MTTASIWKNKMFLRLFSSYSVSMLGRWFDMVAILILFSYVWEANPFIIALIPVAYALPHAFLSQFSGVLADRFNKVKLMLTADIATAILTLILFFAPNPAIALPVLLLRATVTVIHFPAQQALIKSVVEEKLIVKAVTLNGSVDQLTKIIGPFLGGGLASAFSPKLCILFNAIAYGVSALILVSILKKDLSSIHSNLAQKLSFWQSWREGWSTVLNSRILIVSIIFSLLAFIAIQMVDAQIAVLFREIAPSRPELIGWLMASAGAGAFVMLVMMNRLDKVHSYGFIFGGSVLFIGAGFGGVGFLYVGVPNYIPASCGFIAGLGVGLFSVGSNYVIQKESTSTNIGCVSGIFSSLTSLMVLVAPLAGGMLVSLINVETVFQAVGISLAVIGIIGIMFRKVLWRETVQTDSTSRVTKSV</sequence>
<dbReference type="InterPro" id="IPR036259">
    <property type="entry name" value="MFS_trans_sf"/>
</dbReference>
<feature type="transmembrane region" description="Helical" evidence="7">
    <location>
        <begin position="12"/>
        <end position="40"/>
    </location>
</feature>
<feature type="transmembrane region" description="Helical" evidence="7">
    <location>
        <begin position="255"/>
        <end position="273"/>
    </location>
</feature>
<dbReference type="InterPro" id="IPR022324">
    <property type="entry name" value="Bacilysin_exporter_BacE_put"/>
</dbReference>
<organism evidence="8 9">
    <name type="scientific">Gracilibacillus caseinilyticus</name>
    <dbReference type="NCBI Taxonomy" id="2932256"/>
    <lineage>
        <taxon>Bacteria</taxon>
        <taxon>Bacillati</taxon>
        <taxon>Bacillota</taxon>
        <taxon>Bacilli</taxon>
        <taxon>Bacillales</taxon>
        <taxon>Bacillaceae</taxon>
        <taxon>Gracilibacillus</taxon>
    </lineage>
</organism>
<keyword evidence="3" id="KW-1003">Cell membrane</keyword>
<dbReference type="PANTHER" id="PTHR43266:SF2">
    <property type="entry name" value="MAJOR FACILITATOR SUPERFAMILY (MFS) PROFILE DOMAIN-CONTAINING PROTEIN"/>
    <property type="match status" value="1"/>
</dbReference>
<dbReference type="EMBL" id="CP095072">
    <property type="protein sequence ID" value="UOQ46874.1"/>
    <property type="molecule type" value="Genomic_DNA"/>
</dbReference>
<dbReference type="Proteomes" id="UP000831782">
    <property type="component" value="Chromosome"/>
</dbReference>
<protein>
    <submittedName>
        <fullName evidence="8">MFS transporter</fullName>
    </submittedName>
</protein>
<name>A0ABY4ETC1_9BACI</name>
<feature type="transmembrane region" description="Helical" evidence="7">
    <location>
        <begin position="168"/>
        <end position="186"/>
    </location>
</feature>
<evidence type="ECO:0000256" key="1">
    <source>
        <dbReference type="ARBA" id="ARBA00004651"/>
    </source>
</evidence>
<evidence type="ECO:0000256" key="4">
    <source>
        <dbReference type="ARBA" id="ARBA00022692"/>
    </source>
</evidence>
<feature type="transmembrane region" description="Helical" evidence="7">
    <location>
        <begin position="285"/>
        <end position="306"/>
    </location>
</feature>
<dbReference type="PANTHER" id="PTHR43266">
    <property type="entry name" value="MACROLIDE-EFFLUX PROTEIN"/>
    <property type="match status" value="1"/>
</dbReference>
<evidence type="ECO:0000256" key="7">
    <source>
        <dbReference type="SAM" id="Phobius"/>
    </source>
</evidence>
<dbReference type="Pfam" id="PF05977">
    <property type="entry name" value="MFS_3"/>
    <property type="match status" value="1"/>
</dbReference>
<dbReference type="PRINTS" id="PR01988">
    <property type="entry name" value="EXPORTERBACE"/>
</dbReference>
<dbReference type="CDD" id="cd06173">
    <property type="entry name" value="MFS_MefA_like"/>
    <property type="match status" value="1"/>
</dbReference>
<dbReference type="Gene3D" id="1.20.1250.20">
    <property type="entry name" value="MFS general substrate transporter like domains"/>
    <property type="match status" value="1"/>
</dbReference>